<feature type="active site" description="Proton donor" evidence="14">
    <location>
        <position position="160"/>
    </location>
</feature>
<dbReference type="InterPro" id="IPR036412">
    <property type="entry name" value="HAD-like_sf"/>
</dbReference>
<comment type="pathway">
    <text evidence="2">Amino-acid biosynthesis; L-serine biosynthesis; L-serine from 3-phospho-D-glycerate: step 3/3.</text>
</comment>
<feature type="active site" description="Nucleophile" evidence="14">
    <location>
        <position position="158"/>
    </location>
</feature>
<organism evidence="15">
    <name type="scientific">Rheinheimera sp. BAL341</name>
    <dbReference type="NCBI Taxonomy" id="1708203"/>
    <lineage>
        <taxon>Bacteria</taxon>
        <taxon>Pseudomonadati</taxon>
        <taxon>Pseudomonadota</taxon>
        <taxon>Gammaproteobacteria</taxon>
        <taxon>Chromatiales</taxon>
        <taxon>Chromatiaceae</taxon>
        <taxon>Rheinheimera</taxon>
    </lineage>
</organism>
<gene>
    <name evidence="15" type="ORF">BAL341_3713</name>
</gene>
<evidence type="ECO:0000256" key="5">
    <source>
        <dbReference type="ARBA" id="ARBA00015196"/>
    </source>
</evidence>
<dbReference type="GO" id="GO:0036424">
    <property type="term" value="F:L-phosphoserine phosphatase activity"/>
    <property type="evidence" value="ECO:0007669"/>
    <property type="project" value="InterPro"/>
</dbReference>
<evidence type="ECO:0000256" key="4">
    <source>
        <dbReference type="ARBA" id="ARBA00012640"/>
    </source>
</evidence>
<dbReference type="NCBIfam" id="TIGR01488">
    <property type="entry name" value="HAD-SF-IB"/>
    <property type="match status" value="1"/>
</dbReference>
<dbReference type="CDD" id="cd07500">
    <property type="entry name" value="HAD_PSP"/>
    <property type="match status" value="1"/>
</dbReference>
<keyword evidence="10" id="KW-0718">Serine biosynthesis</keyword>
<keyword evidence="8 15" id="KW-0378">Hydrolase</keyword>
<accession>A0A486XVP9</accession>
<dbReference type="InterPro" id="IPR004469">
    <property type="entry name" value="PSP"/>
</dbReference>
<evidence type="ECO:0000256" key="1">
    <source>
        <dbReference type="ARBA" id="ARBA00001946"/>
    </source>
</evidence>
<comment type="catalytic activity">
    <reaction evidence="13">
        <text>O-phospho-D-serine + H2O = D-serine + phosphate</text>
        <dbReference type="Rhea" id="RHEA:24873"/>
        <dbReference type="ChEBI" id="CHEBI:15377"/>
        <dbReference type="ChEBI" id="CHEBI:35247"/>
        <dbReference type="ChEBI" id="CHEBI:43474"/>
        <dbReference type="ChEBI" id="CHEBI:58680"/>
        <dbReference type="EC" id="3.1.3.3"/>
    </reaction>
</comment>
<evidence type="ECO:0000256" key="10">
    <source>
        <dbReference type="ARBA" id="ARBA00023299"/>
    </source>
</evidence>
<evidence type="ECO:0000256" key="12">
    <source>
        <dbReference type="ARBA" id="ARBA00048138"/>
    </source>
</evidence>
<keyword evidence="7" id="KW-0479">Metal-binding</keyword>
<sequence>MVVSASIGTKVSFFYQLPTSAHVSTAAPAPLTIQQNYVLKRHQEKLLIHSEIAMTLTQASGFSLPDTDKLAVLRVFGQRLTWQIIADLLQQLNADAAIVCRVLQPHPSLTGALELHLPQILTTEQQQQVSHFAAAQDIELVYMTSIPTLDQPGVLVMDMDSTAIQIECIDEIAKLAGTGEQVAEVTARAMNGELDFAQSLVARVATLAGAQESILQQVLHKVPLMPGLTELVHHLQQRQWRVAIASGGFTYFTDALKQQLGLTATFANVLEIVDGKLTGKVLGDIVDANTKARVVGELANAYGISSGQTVAIGDGANDIPMLNAAALGVAFHAKPKVQAQAKAAIRHGSLLQLLYLLD</sequence>
<comment type="similarity">
    <text evidence="3">Belongs to the HAD-like hydrolase superfamily. SerB family.</text>
</comment>
<evidence type="ECO:0000256" key="2">
    <source>
        <dbReference type="ARBA" id="ARBA00005135"/>
    </source>
</evidence>
<comment type="catalytic activity">
    <reaction evidence="12">
        <text>O-phospho-L-serine + H2O = L-serine + phosphate</text>
        <dbReference type="Rhea" id="RHEA:21208"/>
        <dbReference type="ChEBI" id="CHEBI:15377"/>
        <dbReference type="ChEBI" id="CHEBI:33384"/>
        <dbReference type="ChEBI" id="CHEBI:43474"/>
        <dbReference type="ChEBI" id="CHEBI:57524"/>
        <dbReference type="EC" id="3.1.3.3"/>
    </reaction>
</comment>
<dbReference type="InterPro" id="IPR023214">
    <property type="entry name" value="HAD_sf"/>
</dbReference>
<dbReference type="SFLD" id="SFLDG01136">
    <property type="entry name" value="C1.6:_Phosphoserine_Phosphatas"/>
    <property type="match status" value="1"/>
</dbReference>
<dbReference type="EC" id="3.1.3.3" evidence="4"/>
<dbReference type="AlphaFoldDB" id="A0A486XVP9"/>
<evidence type="ECO:0000256" key="3">
    <source>
        <dbReference type="ARBA" id="ARBA00009184"/>
    </source>
</evidence>
<evidence type="ECO:0000313" key="15">
    <source>
        <dbReference type="EMBL" id="VHO06701.1"/>
    </source>
</evidence>
<dbReference type="GO" id="GO:0000287">
    <property type="term" value="F:magnesium ion binding"/>
    <property type="evidence" value="ECO:0007669"/>
    <property type="project" value="TreeGrafter"/>
</dbReference>
<dbReference type="PANTHER" id="PTHR43344:SF2">
    <property type="entry name" value="PHOSPHOSERINE PHOSPHATASE"/>
    <property type="match status" value="1"/>
</dbReference>
<dbReference type="SFLD" id="SFLDG01137">
    <property type="entry name" value="C1.6.1:_Phosphoserine_Phosphat"/>
    <property type="match status" value="1"/>
</dbReference>
<dbReference type="SUPFAM" id="SSF56784">
    <property type="entry name" value="HAD-like"/>
    <property type="match status" value="1"/>
</dbReference>
<dbReference type="SFLD" id="SFLDS00003">
    <property type="entry name" value="Haloacid_Dehalogenase"/>
    <property type="match status" value="1"/>
</dbReference>
<proteinExistence type="inferred from homology"/>
<evidence type="ECO:0000256" key="6">
    <source>
        <dbReference type="ARBA" id="ARBA00022605"/>
    </source>
</evidence>
<dbReference type="PANTHER" id="PTHR43344">
    <property type="entry name" value="PHOSPHOSERINE PHOSPHATASE"/>
    <property type="match status" value="1"/>
</dbReference>
<evidence type="ECO:0000256" key="9">
    <source>
        <dbReference type="ARBA" id="ARBA00022842"/>
    </source>
</evidence>
<dbReference type="Pfam" id="PF00702">
    <property type="entry name" value="Hydrolase"/>
    <property type="match status" value="1"/>
</dbReference>
<name>A0A486XVP9_9GAMM</name>
<dbReference type="SFLD" id="SFLDF00029">
    <property type="entry name" value="phosphoserine_phosphatase"/>
    <property type="match status" value="1"/>
</dbReference>
<evidence type="ECO:0000256" key="11">
    <source>
        <dbReference type="ARBA" id="ARBA00031693"/>
    </source>
</evidence>
<dbReference type="Gene3D" id="3.40.50.1000">
    <property type="entry name" value="HAD superfamily/HAD-like"/>
    <property type="match status" value="1"/>
</dbReference>
<evidence type="ECO:0000256" key="14">
    <source>
        <dbReference type="PIRSR" id="PIRSR604469-1"/>
    </source>
</evidence>
<evidence type="ECO:0000256" key="7">
    <source>
        <dbReference type="ARBA" id="ARBA00022723"/>
    </source>
</evidence>
<dbReference type="InterPro" id="IPR050582">
    <property type="entry name" value="HAD-like_SerB"/>
</dbReference>
<dbReference type="UniPathway" id="UPA00135">
    <property type="reaction ID" value="UER00198"/>
</dbReference>
<keyword evidence="6" id="KW-0028">Amino-acid biosynthesis</keyword>
<comment type="cofactor">
    <cofactor evidence="1">
        <name>Mg(2+)</name>
        <dbReference type="ChEBI" id="CHEBI:18420"/>
    </cofactor>
</comment>
<reference evidence="15" key="1">
    <citation type="submission" date="2019-04" db="EMBL/GenBank/DDBJ databases">
        <authorList>
            <person name="Brambilla D."/>
        </authorList>
    </citation>
    <scope>NUCLEOTIDE SEQUENCE</scope>
    <source>
        <strain evidence="15">BAL1</strain>
    </source>
</reference>
<dbReference type="GO" id="GO:0006564">
    <property type="term" value="P:L-serine biosynthetic process"/>
    <property type="evidence" value="ECO:0007669"/>
    <property type="project" value="UniProtKB-KW"/>
</dbReference>
<evidence type="ECO:0000256" key="13">
    <source>
        <dbReference type="ARBA" id="ARBA00048523"/>
    </source>
</evidence>
<protein>
    <recommendedName>
        <fullName evidence="5">Phosphoserine phosphatase</fullName>
        <ecNumber evidence="4">3.1.3.3</ecNumber>
    </recommendedName>
    <alternativeName>
        <fullName evidence="11">O-phosphoserine phosphohydrolase</fullName>
    </alternativeName>
</protein>
<dbReference type="GO" id="GO:0005737">
    <property type="term" value="C:cytoplasm"/>
    <property type="evidence" value="ECO:0007669"/>
    <property type="project" value="TreeGrafter"/>
</dbReference>
<dbReference type="NCBIfam" id="TIGR00338">
    <property type="entry name" value="serB"/>
    <property type="match status" value="1"/>
</dbReference>
<evidence type="ECO:0000256" key="8">
    <source>
        <dbReference type="ARBA" id="ARBA00022801"/>
    </source>
</evidence>
<dbReference type="EMBL" id="CAAJGR010000034">
    <property type="protein sequence ID" value="VHO06701.1"/>
    <property type="molecule type" value="Genomic_DNA"/>
</dbReference>
<keyword evidence="9" id="KW-0460">Magnesium</keyword>